<evidence type="ECO:0000313" key="5">
    <source>
        <dbReference type="Proteomes" id="UP000504607"/>
    </source>
</evidence>
<protein>
    <submittedName>
        <fullName evidence="6 7">Filament-like plant protein 3</fullName>
    </submittedName>
</protein>
<dbReference type="RefSeq" id="XP_010930872.1">
    <property type="nucleotide sequence ID" value="XM_010932570.1"/>
</dbReference>
<evidence type="ECO:0000313" key="6">
    <source>
        <dbReference type="RefSeq" id="XP_010930872.1"/>
    </source>
</evidence>
<feature type="coiled-coil region" evidence="3">
    <location>
        <begin position="553"/>
        <end position="594"/>
    </location>
</feature>
<evidence type="ECO:0000256" key="1">
    <source>
        <dbReference type="ARBA" id="ARBA00005921"/>
    </source>
</evidence>
<feature type="coiled-coil region" evidence="3">
    <location>
        <begin position="105"/>
        <end position="200"/>
    </location>
</feature>
<dbReference type="SUPFAM" id="SSF57997">
    <property type="entry name" value="Tropomyosin"/>
    <property type="match status" value="2"/>
</dbReference>
<organism evidence="5 6">
    <name type="scientific">Elaeis guineensis var. tenera</name>
    <name type="common">Oil palm</name>
    <dbReference type="NCBI Taxonomy" id="51953"/>
    <lineage>
        <taxon>Eukaryota</taxon>
        <taxon>Viridiplantae</taxon>
        <taxon>Streptophyta</taxon>
        <taxon>Embryophyta</taxon>
        <taxon>Tracheophyta</taxon>
        <taxon>Spermatophyta</taxon>
        <taxon>Magnoliopsida</taxon>
        <taxon>Liliopsida</taxon>
        <taxon>Arecaceae</taxon>
        <taxon>Arecoideae</taxon>
        <taxon>Cocoseae</taxon>
        <taxon>Elaeidinae</taxon>
        <taxon>Elaeis</taxon>
    </lineage>
</organism>
<comment type="similarity">
    <text evidence="1">Belongs to the FPP family.</text>
</comment>
<accession>A0A6I9RQP1</accession>
<feature type="compositionally biased region" description="Basic and acidic residues" evidence="4">
    <location>
        <begin position="29"/>
        <end position="39"/>
    </location>
</feature>
<evidence type="ECO:0000256" key="3">
    <source>
        <dbReference type="SAM" id="Coils"/>
    </source>
</evidence>
<evidence type="ECO:0000256" key="4">
    <source>
        <dbReference type="SAM" id="MobiDB-lite"/>
    </source>
</evidence>
<dbReference type="PANTHER" id="PTHR31580:SF49">
    <property type="entry name" value="FILAMENT-LIKE PLANT PROTEIN 3"/>
    <property type="match status" value="1"/>
</dbReference>
<proteinExistence type="inferred from homology"/>
<feature type="region of interest" description="Disordered" evidence="4">
    <location>
        <begin position="743"/>
        <end position="784"/>
    </location>
</feature>
<dbReference type="PANTHER" id="PTHR31580">
    <property type="entry name" value="FILAMENT-LIKE PLANT PROTEIN 4"/>
    <property type="match status" value="1"/>
</dbReference>
<feature type="compositionally biased region" description="Low complexity" evidence="4">
    <location>
        <begin position="759"/>
        <end position="784"/>
    </location>
</feature>
<gene>
    <name evidence="6 7" type="primary">LOC105051922</name>
</gene>
<evidence type="ECO:0000256" key="2">
    <source>
        <dbReference type="ARBA" id="ARBA00023054"/>
    </source>
</evidence>
<feature type="compositionally biased region" description="Basic and acidic residues" evidence="4">
    <location>
        <begin position="1"/>
        <end position="18"/>
    </location>
</feature>
<feature type="compositionally biased region" description="Polar residues" evidence="4">
    <location>
        <begin position="47"/>
        <end position="61"/>
    </location>
</feature>
<feature type="coiled-coil region" evidence="3">
    <location>
        <begin position="385"/>
        <end position="524"/>
    </location>
</feature>
<dbReference type="Pfam" id="PF05911">
    <property type="entry name" value="FPP"/>
    <property type="match status" value="3"/>
</dbReference>
<reference evidence="6 7" key="1">
    <citation type="submission" date="2025-04" db="UniProtKB">
        <authorList>
            <consortium name="RefSeq"/>
        </authorList>
    </citation>
    <scope>IDENTIFICATION</scope>
</reference>
<sequence length="784" mass="86511">MDRRSWLWRRKSSEKSPSESESSGSLSSHSEKYSDDQETMKGPLINASPNHAQTPEVSSNIGDREVHETVKSLTEKLSAAFLNIHAKEELVKQHAKVAEEAVSGWEQAETEVSALKRQLEAANKKNSSLEDRIGHLDGALKECVRQLRQAREEQEEKVHDAVIRKTHAWESEKVELEKQLDELKVQLQTAKSEAAAAVDLGLRAKLKATEKENAALKVEIFSQSEDLRMLTLERELSNQAAETASKQHLESIKKVAKLEAECRKLRSRGRKKSLPVNDHKPIANAICVESVTDSQSDSGERLLCMENESGCSDSWASALIAELDQFKNDKASERNLTASVEIDLMDDFLEMERLVALPEADRISSNMELEADSARVGMRESPLKVEALHQQLAELEEKVAKMGSEKTELEMALVDSRNQFEASCNQLGVAEDKLLELQRQLDLANESKQVATAKVVAVEAKRKALESQLESAELEVGKLYDKVCLLEGKVEGEKALSAELKARVEAAEAAKSVLESQLESAHLEVGSLNEMVGLLESKVVEERASSTEFAVCMQAVEAAKKALESQLESAHLEVSKLREKVGSLEVKAEEERTKSTEFATKIDAVEATRKALEFQLDTAHLEIGKLHNKVDLLEMQVSKQKALTAEFAAKCQKLEGEISRIKREAELWQVTSYGDLKIKKERELAMAAGKLAECQKTIASLGQQLKSLTALDDFMLEAEKLEPNGGSPDLLFHSSSSSGKICSYTLPSGKERGSPPSPLLSSSSTLSGFTSFLSRSRSSSCVEN</sequence>
<keyword evidence="2 3" id="KW-0175">Coiled coil</keyword>
<feature type="coiled-coil region" evidence="3">
    <location>
        <begin position="644"/>
        <end position="711"/>
    </location>
</feature>
<dbReference type="Proteomes" id="UP000504607">
    <property type="component" value="Chromosome 9"/>
</dbReference>
<dbReference type="RefSeq" id="XP_010930873.1">
    <property type="nucleotide sequence ID" value="XM_010932571.1"/>
</dbReference>
<dbReference type="AlphaFoldDB" id="A0A6I9RQP1"/>
<evidence type="ECO:0000313" key="7">
    <source>
        <dbReference type="RefSeq" id="XP_010930873.1"/>
    </source>
</evidence>
<name>A0A6I9RQP1_ELAGV</name>
<feature type="region of interest" description="Disordered" evidence="4">
    <location>
        <begin position="1"/>
        <end position="64"/>
    </location>
</feature>
<keyword evidence="5" id="KW-1185">Reference proteome</keyword>
<dbReference type="OrthoDB" id="128924at2759"/>
<feature type="compositionally biased region" description="Low complexity" evidence="4">
    <location>
        <begin position="19"/>
        <end position="28"/>
    </location>
</feature>
<dbReference type="InterPro" id="IPR008587">
    <property type="entry name" value="FPP_plant"/>
</dbReference>